<name>A0A365PWF6_9GAMM</name>
<proteinExistence type="predicted"/>
<evidence type="ECO:0000313" key="2">
    <source>
        <dbReference type="EMBL" id="RBA59902.1"/>
    </source>
</evidence>
<evidence type="ECO:0000313" key="3">
    <source>
        <dbReference type="Proteomes" id="UP000252554"/>
    </source>
</evidence>
<dbReference type="EMBL" id="QNTV01000004">
    <property type="protein sequence ID" value="RBA59902.1"/>
    <property type="molecule type" value="Genomic_DNA"/>
</dbReference>
<accession>A0A365PWF6</accession>
<keyword evidence="4" id="KW-1185">Reference proteome</keyword>
<dbReference type="AlphaFoldDB" id="A0A365PWF6"/>
<evidence type="ECO:0000313" key="1">
    <source>
        <dbReference type="EMBL" id="QWV18034.1"/>
    </source>
</evidence>
<dbReference type="EMBL" id="CP076683">
    <property type="protein sequence ID" value="QWV18034.1"/>
    <property type="molecule type" value="Genomic_DNA"/>
</dbReference>
<protein>
    <recommendedName>
        <fullName evidence="5">Proteasome subunit alpha</fullName>
    </recommendedName>
</protein>
<evidence type="ECO:0000313" key="4">
    <source>
        <dbReference type="Proteomes" id="UP000683436"/>
    </source>
</evidence>
<reference evidence="1 4" key="2">
    <citation type="submission" date="2021-06" db="EMBL/GenBank/DDBJ databases">
        <title>Microbial metabolic specificity influences pelagic lipid remineralization.</title>
        <authorList>
            <person name="Behrendt L."/>
            <person name="Hunter J.E."/>
            <person name="Alcolombri U."/>
            <person name="Smriga S."/>
            <person name="Mincer T."/>
            <person name="Lowenstein D.P."/>
            <person name="Peaudecerf F.J."/>
            <person name="Fernandez V.I."/>
            <person name="Fredricks H."/>
            <person name="Almblad H."/>
            <person name="Harrison J.J."/>
            <person name="Stocker R."/>
            <person name="Van Mooy B.A.S."/>
        </authorList>
    </citation>
    <scope>NUCLEOTIDE SEQUENCE [LARGE SCALE GENOMIC DNA]</scope>
    <source>
        <strain evidence="1 4">A252</strain>
    </source>
</reference>
<dbReference type="RefSeq" id="WP_128119927.1">
    <property type="nucleotide sequence ID" value="NZ_CP076683.1"/>
</dbReference>
<reference evidence="2 3" key="1">
    <citation type="submission" date="2018-06" db="EMBL/GenBank/DDBJ databases">
        <title>Whole genome sequencing of four bacterial strains from South Shetland trench revealing bio-synthetic gene clusters.</title>
        <authorList>
            <person name="Abdel-Mageed W.M."/>
            <person name="Lehri B."/>
            <person name="Jarmusch S.A."/>
            <person name="Miranda K."/>
            <person name="Goodfellow M."/>
            <person name="Jaspars M."/>
            <person name="Karlyshev A.V."/>
        </authorList>
    </citation>
    <scope>NUCLEOTIDE SEQUENCE [LARGE SCALE GENOMIC DNA]</scope>
    <source>
        <strain evidence="2 3">SST2</strain>
    </source>
</reference>
<evidence type="ECO:0008006" key="5">
    <source>
        <dbReference type="Google" id="ProtNLM"/>
    </source>
</evidence>
<dbReference type="Proteomes" id="UP000252554">
    <property type="component" value="Unassembled WGS sequence"/>
</dbReference>
<dbReference type="Proteomes" id="UP000683436">
    <property type="component" value="Chromosome"/>
</dbReference>
<sequence>MSSIIILLSPEQAIVATDTLAVNLDGSPRQFTTKAFLLPHLKTIVAGTGLAGLASAWFRRVNEMMLVRSLDHLNFHTQQGLCELYGRDFGEIDGHEVSSSIYQIGVGDDGRMHGYSYSSFYDFEPRRMEYGLQMKPTAGPETEDSQRTIAQLMLAQRNLQDKEPASARVYIGGDINLIKLELDGTAIHTSLDRFPDYQEAEAAMYKGFGAA</sequence>
<organism evidence="2 3">
    <name type="scientific">Stutzerimonas zhaodongensis</name>
    <dbReference type="NCBI Taxonomy" id="1176257"/>
    <lineage>
        <taxon>Bacteria</taxon>
        <taxon>Pseudomonadati</taxon>
        <taxon>Pseudomonadota</taxon>
        <taxon>Gammaproteobacteria</taxon>
        <taxon>Pseudomonadales</taxon>
        <taxon>Pseudomonadaceae</taxon>
        <taxon>Stutzerimonas</taxon>
    </lineage>
</organism>
<gene>
    <name evidence="2" type="ORF">DQ403_08065</name>
    <name evidence="1" type="ORF">KQ248_04950</name>
</gene>